<dbReference type="AlphaFoldDB" id="A0A2V2V9D1"/>
<dbReference type="SMART" id="SM00176">
    <property type="entry name" value="RAN"/>
    <property type="match status" value="1"/>
</dbReference>
<evidence type="ECO:0000256" key="1">
    <source>
        <dbReference type="ARBA" id="ARBA00022741"/>
    </source>
</evidence>
<evidence type="ECO:0000313" key="4">
    <source>
        <dbReference type="EMBL" id="PWU92871.1"/>
    </source>
</evidence>
<dbReference type="VEuPathDB" id="TriTrypDB:TcCL_NonESM07147"/>
<feature type="compositionally biased region" description="Low complexity" evidence="3">
    <location>
        <begin position="249"/>
        <end position="263"/>
    </location>
</feature>
<gene>
    <name evidence="4" type="ORF">C4B63_34g376</name>
</gene>
<sequence length="273" mass="29756">MHQISSLMGKQGGGGVNAAVTVPDASSSTAAAAAVVKHKIVLLGDQSVGKTSLVTRFMYDTFDQQYQATIGIDFFSKTIPVDNRTVRLHVWDTAGQERFRSLIPSYIRNSSGTIVVYDITSRASFLGTFKWIDEVRAERGDSVVIFLVGNKLDAQEKRVVSTEEAQKKAEEYNLVFMEVSAKQGKNVKALFRKMAEALPLPDDNASGIGKKGNGVGDSSSQPVVLGKQRDPFLLTPSRLPQIDRSGLQTNNNNNNRGNDDTNGFANYTQGRCC</sequence>
<evidence type="ECO:0000256" key="2">
    <source>
        <dbReference type="ARBA" id="ARBA00023134"/>
    </source>
</evidence>
<dbReference type="Gene3D" id="3.40.50.300">
    <property type="entry name" value="P-loop containing nucleotide triphosphate hydrolases"/>
    <property type="match status" value="1"/>
</dbReference>
<dbReference type="VEuPathDB" id="TriTrypDB:TcG_03042"/>
<dbReference type="InterPro" id="IPR001806">
    <property type="entry name" value="Small_GTPase"/>
</dbReference>
<keyword evidence="2" id="KW-0342">GTP-binding</keyword>
<evidence type="ECO:0000256" key="3">
    <source>
        <dbReference type="SAM" id="MobiDB-lite"/>
    </source>
</evidence>
<keyword evidence="1" id="KW-0547">Nucleotide-binding</keyword>
<name>A0A2V2V9D1_TRYCR</name>
<dbReference type="NCBIfam" id="TIGR00231">
    <property type="entry name" value="small_GTP"/>
    <property type="match status" value="1"/>
</dbReference>
<dbReference type="VEuPathDB" id="TriTrypDB:BCY84_16748"/>
<dbReference type="PROSITE" id="PS51421">
    <property type="entry name" value="RAS"/>
    <property type="match status" value="1"/>
</dbReference>
<dbReference type="GO" id="GO:0005525">
    <property type="term" value="F:GTP binding"/>
    <property type="evidence" value="ECO:0007669"/>
    <property type="project" value="UniProtKB-KW"/>
</dbReference>
<dbReference type="VEuPathDB" id="TriTrypDB:TCSYLVIO_002246"/>
<dbReference type="PROSITE" id="PS51419">
    <property type="entry name" value="RAB"/>
    <property type="match status" value="1"/>
</dbReference>
<proteinExistence type="predicted"/>
<dbReference type="VEuPathDB" id="TriTrypDB:ECC02_009524"/>
<comment type="caution">
    <text evidence="4">The sequence shown here is derived from an EMBL/GenBank/DDBJ whole genome shotgun (WGS) entry which is preliminary data.</text>
</comment>
<dbReference type="VEuPathDB" id="TriTrypDB:C4B63_34g376"/>
<dbReference type="SMART" id="SM00175">
    <property type="entry name" value="RAB"/>
    <property type="match status" value="1"/>
</dbReference>
<dbReference type="SUPFAM" id="SSF52540">
    <property type="entry name" value="P-loop containing nucleoside triphosphate hydrolases"/>
    <property type="match status" value="1"/>
</dbReference>
<dbReference type="VEuPathDB" id="TriTrypDB:TCDM_09153"/>
<evidence type="ECO:0000313" key="5">
    <source>
        <dbReference type="Proteomes" id="UP000246121"/>
    </source>
</evidence>
<dbReference type="VEuPathDB" id="TriTrypDB:TcYC6_0051970"/>
<dbReference type="InterPro" id="IPR027417">
    <property type="entry name" value="P-loop_NTPase"/>
</dbReference>
<reference evidence="4 5" key="1">
    <citation type="journal article" date="2018" name="Microb. Genom.">
        <title>Expanding an expanded genome: long-read sequencing of Trypanosoma cruzi.</title>
        <authorList>
            <person name="Berna L."/>
            <person name="Rodriguez M."/>
            <person name="Chiribao M.L."/>
            <person name="Parodi-Talice A."/>
            <person name="Pita S."/>
            <person name="Rijo G."/>
            <person name="Alvarez-Valin F."/>
            <person name="Robello C."/>
        </authorList>
    </citation>
    <scope>NUCLEOTIDE SEQUENCE [LARGE SCALE GENOMIC DNA]</scope>
    <source>
        <strain evidence="4 5">Dm28c</strain>
    </source>
</reference>
<dbReference type="CDD" id="cd01861">
    <property type="entry name" value="Rab6"/>
    <property type="match status" value="1"/>
</dbReference>
<dbReference type="PRINTS" id="PR00449">
    <property type="entry name" value="RASTRNSFRMNG"/>
</dbReference>
<dbReference type="SMART" id="SM00173">
    <property type="entry name" value="RAS"/>
    <property type="match status" value="1"/>
</dbReference>
<dbReference type="VEuPathDB" id="TriTrypDB:C3747_32g282"/>
<feature type="compositionally biased region" description="Polar residues" evidence="3">
    <location>
        <begin position="264"/>
        <end position="273"/>
    </location>
</feature>
<dbReference type="FunFam" id="3.40.50.300:FF:000823">
    <property type="entry name" value="Small GTPase RAB, putative"/>
    <property type="match status" value="1"/>
</dbReference>
<dbReference type="PANTHER" id="PTHR47977">
    <property type="entry name" value="RAS-RELATED PROTEIN RAB"/>
    <property type="match status" value="1"/>
</dbReference>
<dbReference type="VEuPathDB" id="TriTrypDB:TcCLB.505037.50"/>
<organism evidence="4 5">
    <name type="scientific">Trypanosoma cruzi</name>
    <dbReference type="NCBI Taxonomy" id="5693"/>
    <lineage>
        <taxon>Eukaryota</taxon>
        <taxon>Discoba</taxon>
        <taxon>Euglenozoa</taxon>
        <taxon>Kinetoplastea</taxon>
        <taxon>Metakinetoplastina</taxon>
        <taxon>Trypanosomatida</taxon>
        <taxon>Trypanosomatidae</taxon>
        <taxon>Trypanosoma</taxon>
        <taxon>Schizotrypanum</taxon>
    </lineage>
</organism>
<dbReference type="EMBL" id="PRFA01000034">
    <property type="protein sequence ID" value="PWU92871.1"/>
    <property type="molecule type" value="Genomic_DNA"/>
</dbReference>
<dbReference type="Pfam" id="PF00071">
    <property type="entry name" value="Ras"/>
    <property type="match status" value="1"/>
</dbReference>
<dbReference type="VEuPathDB" id="TriTrypDB:Tc_MARK_3926"/>
<protein>
    <submittedName>
        <fullName evidence="4">Putative small GTP-binding protein RAB6</fullName>
    </submittedName>
</protein>
<dbReference type="GO" id="GO:0003924">
    <property type="term" value="F:GTPase activity"/>
    <property type="evidence" value="ECO:0007669"/>
    <property type="project" value="InterPro"/>
</dbReference>
<dbReference type="VEuPathDB" id="TriTrypDB:TcCLB.510077.40"/>
<dbReference type="Proteomes" id="UP000246121">
    <property type="component" value="Unassembled WGS sequence"/>
</dbReference>
<accession>A0A2V2V9D1</accession>
<dbReference type="VEuPathDB" id="TriTrypDB:TcBrA4_0049070"/>
<dbReference type="SMART" id="SM00174">
    <property type="entry name" value="RHO"/>
    <property type="match status" value="1"/>
</dbReference>
<dbReference type="PROSITE" id="PS51420">
    <property type="entry name" value="RHO"/>
    <property type="match status" value="1"/>
</dbReference>
<dbReference type="InterPro" id="IPR050227">
    <property type="entry name" value="Rab"/>
</dbReference>
<feature type="region of interest" description="Disordered" evidence="3">
    <location>
        <begin position="237"/>
        <end position="273"/>
    </location>
</feature>
<dbReference type="InterPro" id="IPR005225">
    <property type="entry name" value="Small_GTP-bd"/>
</dbReference>